<keyword evidence="2" id="KW-0479">Metal-binding</keyword>
<dbReference type="InterPro" id="IPR044043">
    <property type="entry name" value="VanA_C_cat"/>
</dbReference>
<dbReference type="EMBL" id="UFQC01000055">
    <property type="protein sequence ID" value="SSW73563.1"/>
    <property type="molecule type" value="Genomic_DNA"/>
</dbReference>
<evidence type="ECO:0000256" key="4">
    <source>
        <dbReference type="ARBA" id="ARBA00023004"/>
    </source>
</evidence>
<dbReference type="InterPro" id="IPR036922">
    <property type="entry name" value="Rieske_2Fe-2S_sf"/>
</dbReference>
<evidence type="ECO:0000256" key="5">
    <source>
        <dbReference type="ARBA" id="ARBA00023014"/>
    </source>
</evidence>
<dbReference type="Gene3D" id="3.90.380.10">
    <property type="entry name" value="Naphthalene 1,2-dioxygenase Alpha Subunit, Chain A, domain 1"/>
    <property type="match status" value="1"/>
</dbReference>
<dbReference type="PROSITE" id="PS00570">
    <property type="entry name" value="RING_HYDROXYL_ALPHA"/>
    <property type="match status" value="1"/>
</dbReference>
<dbReference type="OrthoDB" id="9769355at2"/>
<dbReference type="AlphaFoldDB" id="A0A446D0F4"/>
<evidence type="ECO:0000313" key="7">
    <source>
        <dbReference type="EMBL" id="SSW73563.1"/>
    </source>
</evidence>
<dbReference type="RefSeq" id="WP_129246469.1">
    <property type="nucleotide sequence ID" value="NZ_UFQC01000055.1"/>
</dbReference>
<reference evidence="7 8" key="1">
    <citation type="submission" date="2018-07" db="EMBL/GenBank/DDBJ databases">
        <authorList>
            <person name="Peeters C."/>
        </authorList>
    </citation>
    <scope>NUCLEOTIDE SEQUENCE [LARGE SCALE GENOMIC DNA]</scope>
    <source>
        <strain evidence="7 8">LMG 30378</strain>
    </source>
</reference>
<dbReference type="Gene3D" id="2.102.10.10">
    <property type="entry name" value="Rieske [2Fe-2S] iron-sulphur domain"/>
    <property type="match status" value="1"/>
</dbReference>
<dbReference type="GO" id="GO:0004497">
    <property type="term" value="F:monooxygenase activity"/>
    <property type="evidence" value="ECO:0007669"/>
    <property type="project" value="UniProtKB-KW"/>
</dbReference>
<gene>
    <name evidence="7" type="primary">tsaM1</name>
    <name evidence="7" type="ORF">AVE30378_05909</name>
</gene>
<name>A0A446D0F4_9BURK</name>
<dbReference type="PANTHER" id="PTHR21266">
    <property type="entry name" value="IRON-SULFUR DOMAIN CONTAINING PROTEIN"/>
    <property type="match status" value="1"/>
</dbReference>
<keyword evidence="4" id="KW-0408">Iron</keyword>
<dbReference type="Pfam" id="PF00355">
    <property type="entry name" value="Rieske"/>
    <property type="match status" value="1"/>
</dbReference>
<dbReference type="Proteomes" id="UP000289465">
    <property type="component" value="Unassembled WGS sequence"/>
</dbReference>
<protein>
    <submittedName>
        <fullName evidence="7">Toluene-4-sulfonate monooxygenase system iron-sulfur subunit TsaM1</fullName>
        <ecNumber evidence="7">1.14.14.-</ecNumber>
    </submittedName>
</protein>
<keyword evidence="1" id="KW-0001">2Fe-2S</keyword>
<accession>A0A446D0F4</accession>
<feature type="domain" description="Rieske" evidence="6">
    <location>
        <begin position="12"/>
        <end position="113"/>
    </location>
</feature>
<keyword evidence="7" id="KW-0503">Monooxygenase</keyword>
<dbReference type="PANTHER" id="PTHR21266:SF60">
    <property type="entry name" value="3-KETOSTEROID-9-ALPHA-MONOOXYGENASE, OXYGENASE COMPONENT"/>
    <property type="match status" value="1"/>
</dbReference>
<evidence type="ECO:0000256" key="1">
    <source>
        <dbReference type="ARBA" id="ARBA00022714"/>
    </source>
</evidence>
<dbReference type="GO" id="GO:0051537">
    <property type="term" value="F:2 iron, 2 sulfur cluster binding"/>
    <property type="evidence" value="ECO:0007669"/>
    <property type="project" value="UniProtKB-KW"/>
</dbReference>
<sequence>MTPLNLFVRNCWYVAAWSHEITTSLFTRTILGEPICMYRNTEGTLVAVADRCAHRGAPLSLGRIEGDSVRCMYHGLKFNQSGVCVEVPAQERTPPGLCIRSYPTVERNNWIWIWMGDPKMADAADIVDTWPLGNAAWPYRPGYYHYAAPHMLICDNLLDFSHIGYVHPTTLGGTENIALNRPKVTRAANSVRVERWLLDEVPAPFHTRVAQFSGRVDRWHFYDFHVPGVLVMHSGVQATGTGAPEGRIAGALEFRSCQAVTPETTASAHYFYAVPRNFAIDNTEVTETVFLDIVTAFEEDRVMIEAQARNLEFAVGWKMNPIAADAGLAQFRWLMERRLLAEQEPNPADPKPAFSTET</sequence>
<dbReference type="PROSITE" id="PS51296">
    <property type="entry name" value="RIESKE"/>
    <property type="match status" value="1"/>
</dbReference>
<dbReference type="SUPFAM" id="SSF55961">
    <property type="entry name" value="Bet v1-like"/>
    <property type="match status" value="1"/>
</dbReference>
<evidence type="ECO:0000313" key="8">
    <source>
        <dbReference type="Proteomes" id="UP000289465"/>
    </source>
</evidence>
<dbReference type="GO" id="GO:0005506">
    <property type="term" value="F:iron ion binding"/>
    <property type="evidence" value="ECO:0007669"/>
    <property type="project" value="InterPro"/>
</dbReference>
<dbReference type="Pfam" id="PF19112">
    <property type="entry name" value="VanA_C"/>
    <property type="match status" value="1"/>
</dbReference>
<evidence type="ECO:0000259" key="6">
    <source>
        <dbReference type="PROSITE" id="PS51296"/>
    </source>
</evidence>
<dbReference type="InterPro" id="IPR050584">
    <property type="entry name" value="Cholesterol_7-desaturase"/>
</dbReference>
<dbReference type="CDD" id="cd08878">
    <property type="entry name" value="RHO_alpha_C_DMO-like"/>
    <property type="match status" value="1"/>
</dbReference>
<keyword evidence="5" id="KW-0411">Iron-sulfur</keyword>
<proteinExistence type="predicted"/>
<dbReference type="InterPro" id="IPR015881">
    <property type="entry name" value="ARHD_Rieske_2Fe_2S"/>
</dbReference>
<dbReference type="EC" id="1.14.14.-" evidence="7"/>
<keyword evidence="3 7" id="KW-0560">Oxidoreductase</keyword>
<evidence type="ECO:0000256" key="3">
    <source>
        <dbReference type="ARBA" id="ARBA00023002"/>
    </source>
</evidence>
<dbReference type="InterPro" id="IPR017941">
    <property type="entry name" value="Rieske_2Fe-2S"/>
</dbReference>
<evidence type="ECO:0000256" key="2">
    <source>
        <dbReference type="ARBA" id="ARBA00022723"/>
    </source>
</evidence>
<dbReference type="SUPFAM" id="SSF50022">
    <property type="entry name" value="ISP domain"/>
    <property type="match status" value="1"/>
</dbReference>
<organism evidence="7 8">
    <name type="scientific">Achromobacter veterisilvae</name>
    <dbReference type="NCBI Taxonomy" id="2069367"/>
    <lineage>
        <taxon>Bacteria</taxon>
        <taxon>Pseudomonadati</taxon>
        <taxon>Pseudomonadota</taxon>
        <taxon>Betaproteobacteria</taxon>
        <taxon>Burkholderiales</taxon>
        <taxon>Alcaligenaceae</taxon>
        <taxon>Achromobacter</taxon>
    </lineage>
</organism>